<sequence>MLYILQQPAGGHDNQDYTGSTLDLKPPERERPPATIPTEEASKQWETSATLFKHVSIEVKLGEGSFGAVFKGQIKGGGKSSNRVVAIKQPLAKPGCVQKVQEEMDAIFNLTPHQNVIRLIGYCKNPATLLSYDLIMDYCNMGDLKSLLVETRVPKDQQRATGETTGRRVYANLYGGSSSLSFAQLLRFCLQAAAGMRHLAAQQYLHRDLAARSILVNQSGSELHCKLTNFGPADKVIAWRRNAAHDKDPVPIRWMAVESLLRGEHSIRSDVWSFGVLLWEIFTLGTIQT</sequence>
<feature type="domain" description="Protein kinase" evidence="4">
    <location>
        <begin position="55"/>
        <end position="289"/>
    </location>
</feature>
<evidence type="ECO:0000256" key="1">
    <source>
        <dbReference type="ARBA" id="ARBA00004167"/>
    </source>
</evidence>
<organism evidence="5 6">
    <name type="scientific">Priapulus caudatus</name>
    <name type="common">Priapulid worm</name>
    <dbReference type="NCBI Taxonomy" id="37621"/>
    <lineage>
        <taxon>Eukaryota</taxon>
        <taxon>Metazoa</taxon>
        <taxon>Ecdysozoa</taxon>
        <taxon>Scalidophora</taxon>
        <taxon>Priapulida</taxon>
        <taxon>Priapulimorpha</taxon>
        <taxon>Priapulimorphida</taxon>
        <taxon>Priapulidae</taxon>
        <taxon>Priapulus</taxon>
    </lineage>
</organism>
<dbReference type="SUPFAM" id="SSF56112">
    <property type="entry name" value="Protein kinase-like (PK-like)"/>
    <property type="match status" value="1"/>
</dbReference>
<dbReference type="InterPro" id="IPR001245">
    <property type="entry name" value="Ser-Thr/Tyr_kinase_cat_dom"/>
</dbReference>
<dbReference type="Gene3D" id="1.10.510.10">
    <property type="entry name" value="Transferase(Phosphotransferase) domain 1"/>
    <property type="match status" value="1"/>
</dbReference>
<dbReference type="GeneID" id="106815693"/>
<dbReference type="PIRSF" id="PIRSF000654">
    <property type="entry name" value="Integrin-linked_kinase"/>
    <property type="match status" value="1"/>
</dbReference>
<evidence type="ECO:0000313" key="6">
    <source>
        <dbReference type="RefSeq" id="XP_014675682.1"/>
    </source>
</evidence>
<dbReference type="RefSeq" id="XP_014675682.1">
    <property type="nucleotide sequence ID" value="XM_014820196.1"/>
</dbReference>
<keyword evidence="5" id="KW-1185">Reference proteome</keyword>
<comment type="subcellular location">
    <subcellularLocation>
        <location evidence="1">Membrane</location>
        <topology evidence="1">Single-pass membrane protein</topology>
    </subcellularLocation>
</comment>
<dbReference type="InterPro" id="IPR000719">
    <property type="entry name" value="Prot_kinase_dom"/>
</dbReference>
<gene>
    <name evidence="6" type="primary">LOC106815693</name>
</gene>
<dbReference type="InterPro" id="IPR011009">
    <property type="entry name" value="Kinase-like_dom_sf"/>
</dbReference>
<protein>
    <submittedName>
        <fullName evidence="6">Tyrosine-protein kinase receptor Tie-1-like</fullName>
    </submittedName>
</protein>
<dbReference type="PRINTS" id="PR00109">
    <property type="entry name" value="TYRKINASE"/>
</dbReference>
<dbReference type="PANTHER" id="PTHR24416">
    <property type="entry name" value="TYROSINE-PROTEIN KINASE RECEPTOR"/>
    <property type="match status" value="1"/>
</dbReference>
<dbReference type="InterPro" id="IPR017441">
    <property type="entry name" value="Protein_kinase_ATP_BS"/>
</dbReference>
<dbReference type="Pfam" id="PF07714">
    <property type="entry name" value="PK_Tyr_Ser-Thr"/>
    <property type="match status" value="1"/>
</dbReference>
<reference evidence="6" key="1">
    <citation type="submission" date="2025-08" db="UniProtKB">
        <authorList>
            <consortium name="RefSeq"/>
        </authorList>
    </citation>
    <scope>IDENTIFICATION</scope>
</reference>
<keyword evidence="2" id="KW-0067">ATP-binding</keyword>
<evidence type="ECO:0000259" key="4">
    <source>
        <dbReference type="PROSITE" id="PS50011"/>
    </source>
</evidence>
<evidence type="ECO:0000256" key="3">
    <source>
        <dbReference type="SAM" id="MobiDB-lite"/>
    </source>
</evidence>
<dbReference type="Gene3D" id="3.30.200.20">
    <property type="entry name" value="Phosphorylase Kinase, domain 1"/>
    <property type="match status" value="1"/>
</dbReference>
<accession>A0ABM1EU11</accession>
<keyword evidence="2" id="KW-0547">Nucleotide-binding</keyword>
<evidence type="ECO:0000313" key="5">
    <source>
        <dbReference type="Proteomes" id="UP000695022"/>
    </source>
</evidence>
<feature type="region of interest" description="Disordered" evidence="3">
    <location>
        <begin position="1"/>
        <end position="42"/>
    </location>
</feature>
<proteinExistence type="predicted"/>
<evidence type="ECO:0000256" key="2">
    <source>
        <dbReference type="PROSITE-ProRule" id="PRU10141"/>
    </source>
</evidence>
<name>A0ABM1EU11_PRICU</name>
<dbReference type="Proteomes" id="UP000695022">
    <property type="component" value="Unplaced"/>
</dbReference>
<dbReference type="PROSITE" id="PS50011">
    <property type="entry name" value="PROTEIN_KINASE_DOM"/>
    <property type="match status" value="1"/>
</dbReference>
<dbReference type="InterPro" id="IPR050122">
    <property type="entry name" value="RTK"/>
</dbReference>
<dbReference type="PANTHER" id="PTHR24416:SF611">
    <property type="entry name" value="TYROSINE-PROTEIN KINASE TRANSMEMBRANE RECEPTOR ROR"/>
    <property type="match status" value="1"/>
</dbReference>
<dbReference type="PROSITE" id="PS00107">
    <property type="entry name" value="PROTEIN_KINASE_ATP"/>
    <property type="match status" value="1"/>
</dbReference>
<feature type="binding site" evidence="2">
    <location>
        <position position="88"/>
    </location>
    <ligand>
        <name>ATP</name>
        <dbReference type="ChEBI" id="CHEBI:30616"/>
    </ligand>
</feature>